<comment type="similarity">
    <text evidence="1 5">Belongs to the GPN-loop GTPase family.</text>
</comment>
<evidence type="ECO:0000256" key="3">
    <source>
        <dbReference type="ARBA" id="ARBA00022801"/>
    </source>
</evidence>
<keyword evidence="3 5" id="KW-0378">Hydrolase</keyword>
<dbReference type="PANTHER" id="PTHR21231">
    <property type="entry name" value="XPA-BINDING PROTEIN 1-RELATED"/>
    <property type="match status" value="1"/>
</dbReference>
<dbReference type="Proteomes" id="UP001432322">
    <property type="component" value="Unassembled WGS sequence"/>
</dbReference>
<dbReference type="GO" id="GO:0005525">
    <property type="term" value="F:GTP binding"/>
    <property type="evidence" value="ECO:0007669"/>
    <property type="project" value="UniProtKB-KW"/>
</dbReference>
<dbReference type="EMBL" id="BTSY01000003">
    <property type="protein sequence ID" value="GMT20558.1"/>
    <property type="molecule type" value="Genomic_DNA"/>
</dbReference>
<dbReference type="AlphaFoldDB" id="A0AAV5VQG4"/>
<dbReference type="GO" id="GO:0003924">
    <property type="term" value="F:GTPase activity"/>
    <property type="evidence" value="ECO:0007669"/>
    <property type="project" value="TreeGrafter"/>
</dbReference>
<keyword evidence="7" id="KW-1185">Reference proteome</keyword>
<keyword evidence="4 5" id="KW-0342">GTP-binding</keyword>
<evidence type="ECO:0000313" key="7">
    <source>
        <dbReference type="Proteomes" id="UP001432322"/>
    </source>
</evidence>
<evidence type="ECO:0000256" key="2">
    <source>
        <dbReference type="ARBA" id="ARBA00022741"/>
    </source>
</evidence>
<dbReference type="Pfam" id="PF03029">
    <property type="entry name" value="ATP_bind_1"/>
    <property type="match status" value="1"/>
</dbReference>
<evidence type="ECO:0000313" key="6">
    <source>
        <dbReference type="EMBL" id="GMT20558.1"/>
    </source>
</evidence>
<name>A0AAV5VQG4_9BILA</name>
<dbReference type="Gene3D" id="3.40.50.300">
    <property type="entry name" value="P-loop containing nucleotide triphosphate hydrolases"/>
    <property type="match status" value="1"/>
</dbReference>
<keyword evidence="2 5" id="KW-0547">Nucleotide-binding</keyword>
<evidence type="ECO:0000256" key="4">
    <source>
        <dbReference type="ARBA" id="ARBA00023134"/>
    </source>
</evidence>
<dbReference type="PANTHER" id="PTHR21231:SF7">
    <property type="entry name" value="GPN-LOOP GTPASE 3"/>
    <property type="match status" value="1"/>
</dbReference>
<evidence type="ECO:0000256" key="5">
    <source>
        <dbReference type="RuleBase" id="RU365059"/>
    </source>
</evidence>
<protein>
    <recommendedName>
        <fullName evidence="5">GPN-loop GTPase 3</fullName>
    </recommendedName>
</protein>
<proteinExistence type="inferred from homology"/>
<dbReference type="InterPro" id="IPR027417">
    <property type="entry name" value="P-loop_NTPase"/>
</dbReference>
<sequence>MIDAHFVLEPEKLIAGAPTALSSMVSLETSVVNVLTKMDQLSRENRKEVETGHAGVRSLLVDGVNDGPWNEKHAALTRAIATVLDDYSMFRMVALDNIDEESIENLLLMIDTTIQ</sequence>
<dbReference type="InterPro" id="IPR004130">
    <property type="entry name" value="Gpn"/>
</dbReference>
<organism evidence="6 7">
    <name type="scientific">Pristionchus fissidentatus</name>
    <dbReference type="NCBI Taxonomy" id="1538716"/>
    <lineage>
        <taxon>Eukaryota</taxon>
        <taxon>Metazoa</taxon>
        <taxon>Ecdysozoa</taxon>
        <taxon>Nematoda</taxon>
        <taxon>Chromadorea</taxon>
        <taxon>Rhabditida</taxon>
        <taxon>Rhabditina</taxon>
        <taxon>Diplogasteromorpha</taxon>
        <taxon>Diplogasteroidea</taxon>
        <taxon>Neodiplogasteridae</taxon>
        <taxon>Pristionchus</taxon>
    </lineage>
</organism>
<evidence type="ECO:0000256" key="1">
    <source>
        <dbReference type="ARBA" id="ARBA00005290"/>
    </source>
</evidence>
<reference evidence="6" key="1">
    <citation type="submission" date="2023-10" db="EMBL/GenBank/DDBJ databases">
        <title>Genome assembly of Pristionchus species.</title>
        <authorList>
            <person name="Yoshida K."/>
            <person name="Sommer R.J."/>
        </authorList>
    </citation>
    <scope>NUCLEOTIDE SEQUENCE</scope>
    <source>
        <strain evidence="6">RS5133</strain>
    </source>
</reference>
<accession>A0AAV5VQG4</accession>
<comment type="caution">
    <text evidence="6">The sequence shown here is derived from an EMBL/GenBank/DDBJ whole genome shotgun (WGS) entry which is preliminary data.</text>
</comment>
<comment type="function">
    <text evidence="5">Small GTPase required for proper nuclear import of RNA polymerase II and III (RNAPII and RNAPIII). May act at an RNAP assembly step prior to nuclear import.</text>
</comment>
<comment type="subunit">
    <text evidence="5">Binds to RNA polymerase II (RNAPII).</text>
</comment>
<gene>
    <name evidence="6" type="ORF">PFISCL1PPCAC_11855</name>
</gene>